<dbReference type="PANTHER" id="PTHR23517:SF13">
    <property type="entry name" value="MAJOR FACILITATOR SUPERFAMILY MFS_1"/>
    <property type="match status" value="1"/>
</dbReference>
<feature type="transmembrane region" description="Helical" evidence="8">
    <location>
        <begin position="284"/>
        <end position="301"/>
    </location>
</feature>
<dbReference type="InterPro" id="IPR050171">
    <property type="entry name" value="MFS_Transporters"/>
</dbReference>
<evidence type="ECO:0000256" key="7">
    <source>
        <dbReference type="SAM" id="MobiDB-lite"/>
    </source>
</evidence>
<feature type="transmembrane region" description="Helical" evidence="8">
    <location>
        <begin position="307"/>
        <end position="324"/>
    </location>
</feature>
<accession>A0A840F679</accession>
<keyword evidence="4 8" id="KW-0812">Transmembrane</keyword>
<evidence type="ECO:0000256" key="3">
    <source>
        <dbReference type="ARBA" id="ARBA00022475"/>
    </source>
</evidence>
<evidence type="ECO:0000256" key="4">
    <source>
        <dbReference type="ARBA" id="ARBA00022692"/>
    </source>
</evidence>
<reference evidence="10 11" key="1">
    <citation type="submission" date="2020-08" db="EMBL/GenBank/DDBJ databases">
        <title>Sequencing the genomes of 1000 actinobacteria strains.</title>
        <authorList>
            <person name="Klenk H.-P."/>
        </authorList>
    </citation>
    <scope>NUCLEOTIDE SEQUENCE [LARGE SCALE GENOMIC DNA]</scope>
    <source>
        <strain evidence="10 11">DSM 45298</strain>
    </source>
</reference>
<dbReference type="InterPro" id="IPR036259">
    <property type="entry name" value="MFS_trans_sf"/>
</dbReference>
<feature type="transmembrane region" description="Helical" evidence="8">
    <location>
        <begin position="130"/>
        <end position="153"/>
    </location>
</feature>
<keyword evidence="2" id="KW-0813">Transport</keyword>
<protein>
    <submittedName>
        <fullName evidence="10">MFS family permease</fullName>
    </submittedName>
</protein>
<proteinExistence type="predicted"/>
<dbReference type="InterPro" id="IPR020846">
    <property type="entry name" value="MFS_dom"/>
</dbReference>
<gene>
    <name evidence="10" type="ORF">BKA16_003591</name>
</gene>
<dbReference type="EMBL" id="JACIFP010000001">
    <property type="protein sequence ID" value="MBB4137039.1"/>
    <property type="molecule type" value="Genomic_DNA"/>
</dbReference>
<feature type="transmembrane region" description="Helical" evidence="8">
    <location>
        <begin position="101"/>
        <end position="123"/>
    </location>
</feature>
<evidence type="ECO:0000259" key="9">
    <source>
        <dbReference type="PROSITE" id="PS50850"/>
    </source>
</evidence>
<dbReference type="GO" id="GO:0022857">
    <property type="term" value="F:transmembrane transporter activity"/>
    <property type="evidence" value="ECO:0007669"/>
    <property type="project" value="InterPro"/>
</dbReference>
<dbReference type="RefSeq" id="WP_343067498.1">
    <property type="nucleotide sequence ID" value="NZ_BAABHL010000126.1"/>
</dbReference>
<dbReference type="InterPro" id="IPR005829">
    <property type="entry name" value="Sugar_transporter_CS"/>
</dbReference>
<dbReference type="Pfam" id="PF07690">
    <property type="entry name" value="MFS_1"/>
    <property type="match status" value="1"/>
</dbReference>
<dbReference type="Gene3D" id="1.20.1250.20">
    <property type="entry name" value="MFS general substrate transporter like domains"/>
    <property type="match status" value="1"/>
</dbReference>
<evidence type="ECO:0000256" key="1">
    <source>
        <dbReference type="ARBA" id="ARBA00004651"/>
    </source>
</evidence>
<feature type="transmembrane region" description="Helical" evidence="8">
    <location>
        <begin position="220"/>
        <end position="241"/>
    </location>
</feature>
<dbReference type="SUPFAM" id="SSF103473">
    <property type="entry name" value="MFS general substrate transporter"/>
    <property type="match status" value="1"/>
</dbReference>
<evidence type="ECO:0000313" key="11">
    <source>
        <dbReference type="Proteomes" id="UP000551501"/>
    </source>
</evidence>
<keyword evidence="11" id="KW-1185">Reference proteome</keyword>
<evidence type="ECO:0000256" key="5">
    <source>
        <dbReference type="ARBA" id="ARBA00022989"/>
    </source>
</evidence>
<dbReference type="GO" id="GO:0005886">
    <property type="term" value="C:plasma membrane"/>
    <property type="evidence" value="ECO:0007669"/>
    <property type="project" value="UniProtKB-SubCell"/>
</dbReference>
<dbReference type="InterPro" id="IPR011701">
    <property type="entry name" value="MFS"/>
</dbReference>
<dbReference type="AlphaFoldDB" id="A0A840F679"/>
<keyword evidence="5 8" id="KW-1133">Transmembrane helix</keyword>
<feature type="transmembrane region" description="Helical" evidence="8">
    <location>
        <begin position="76"/>
        <end position="95"/>
    </location>
</feature>
<feature type="transmembrane region" description="Helical" evidence="8">
    <location>
        <begin position="48"/>
        <end position="67"/>
    </location>
</feature>
<feature type="transmembrane region" description="Helical" evidence="8">
    <location>
        <begin position="253"/>
        <end position="272"/>
    </location>
</feature>
<keyword evidence="3" id="KW-1003">Cell membrane</keyword>
<sequence length="399" mass="40211">MPSRPAVSRSLLIVLALLFTTGWATNHFVAMMPVLHDDEGISDAALEGAFAIYAVGLLPGLLTGGGLSDRVGRRPVVLSGATGAALGNLLMLVWHTEPGVFTGRFIVGLGVGLAVSAGTAWAADVGGTRGTVFAGMTLTLGFAIGPLASGLIAQFTDGAALIAPFVVTVVASLAAVGAGFWVAPTRGDGASTPVGVSGSDGLDQQKEAPARRNDKSLARALFTSIPMSLWVFSAVSASIVTMAGRMTDFSGPWVPGVAAVLALGSGVVSQTLARRGGWGPRTGVAGAIAVAVGFVTVAVGGSDPVPVTFLIASILLGAGYGLCLREGLLDVETYSPADRRGLATGVYYVGTYIGFALPLVLRGVEPTIGIMPPLAVLAVLAVACAGIRAGQMKSGVLDR</sequence>
<feature type="domain" description="Major facilitator superfamily (MFS) profile" evidence="9">
    <location>
        <begin position="10"/>
        <end position="393"/>
    </location>
</feature>
<dbReference type="PROSITE" id="PS50850">
    <property type="entry name" value="MFS"/>
    <property type="match status" value="1"/>
</dbReference>
<evidence type="ECO:0000256" key="2">
    <source>
        <dbReference type="ARBA" id="ARBA00022448"/>
    </source>
</evidence>
<feature type="transmembrane region" description="Helical" evidence="8">
    <location>
        <begin position="370"/>
        <end position="390"/>
    </location>
</feature>
<feature type="region of interest" description="Disordered" evidence="7">
    <location>
        <begin position="191"/>
        <end position="211"/>
    </location>
</feature>
<comment type="caution">
    <text evidence="10">The sequence shown here is derived from an EMBL/GenBank/DDBJ whole genome shotgun (WGS) entry which is preliminary data.</text>
</comment>
<name>A0A840F679_9ACTN</name>
<organism evidence="10 11">
    <name type="scientific">Gordonia humi</name>
    <dbReference type="NCBI Taxonomy" id="686429"/>
    <lineage>
        <taxon>Bacteria</taxon>
        <taxon>Bacillati</taxon>
        <taxon>Actinomycetota</taxon>
        <taxon>Actinomycetes</taxon>
        <taxon>Mycobacteriales</taxon>
        <taxon>Gordoniaceae</taxon>
        <taxon>Gordonia</taxon>
    </lineage>
</organism>
<dbReference type="Proteomes" id="UP000551501">
    <property type="component" value="Unassembled WGS sequence"/>
</dbReference>
<keyword evidence="6 8" id="KW-0472">Membrane</keyword>
<dbReference type="PANTHER" id="PTHR23517">
    <property type="entry name" value="RESISTANCE PROTEIN MDTM, PUTATIVE-RELATED-RELATED"/>
    <property type="match status" value="1"/>
</dbReference>
<feature type="transmembrane region" description="Helical" evidence="8">
    <location>
        <begin position="159"/>
        <end position="183"/>
    </location>
</feature>
<feature type="transmembrane region" description="Helical" evidence="8">
    <location>
        <begin position="345"/>
        <end position="364"/>
    </location>
</feature>
<comment type="subcellular location">
    <subcellularLocation>
        <location evidence="1">Cell membrane</location>
        <topology evidence="1">Multi-pass membrane protein</topology>
    </subcellularLocation>
</comment>
<dbReference type="PROSITE" id="PS00216">
    <property type="entry name" value="SUGAR_TRANSPORT_1"/>
    <property type="match status" value="1"/>
</dbReference>
<evidence type="ECO:0000256" key="8">
    <source>
        <dbReference type="SAM" id="Phobius"/>
    </source>
</evidence>
<evidence type="ECO:0000256" key="6">
    <source>
        <dbReference type="ARBA" id="ARBA00023136"/>
    </source>
</evidence>
<evidence type="ECO:0000313" key="10">
    <source>
        <dbReference type="EMBL" id="MBB4137039.1"/>
    </source>
</evidence>